<dbReference type="PANTHER" id="PTHR31170:SF21">
    <property type="match status" value="1"/>
</dbReference>
<dbReference type="Pfam" id="PF03140">
    <property type="entry name" value="DUF247"/>
    <property type="match status" value="1"/>
</dbReference>
<feature type="transmembrane region" description="Helical" evidence="2">
    <location>
        <begin position="136"/>
        <end position="155"/>
    </location>
</feature>
<evidence type="ECO:0000256" key="1">
    <source>
        <dbReference type="SAM" id="MobiDB-lite"/>
    </source>
</evidence>
<gene>
    <name evidence="3" type="ORF">ERUC_LOCUS13646</name>
</gene>
<dbReference type="InterPro" id="IPR004158">
    <property type="entry name" value="DUF247_pln"/>
</dbReference>
<evidence type="ECO:0000313" key="3">
    <source>
        <dbReference type="EMBL" id="CAH8335799.1"/>
    </source>
</evidence>
<organism evidence="3 4">
    <name type="scientific">Eruca vesicaria subsp. sativa</name>
    <name type="common">Garden rocket</name>
    <name type="synonym">Eruca sativa</name>
    <dbReference type="NCBI Taxonomy" id="29727"/>
    <lineage>
        <taxon>Eukaryota</taxon>
        <taxon>Viridiplantae</taxon>
        <taxon>Streptophyta</taxon>
        <taxon>Embryophyta</taxon>
        <taxon>Tracheophyta</taxon>
        <taxon>Spermatophyta</taxon>
        <taxon>Magnoliopsida</taxon>
        <taxon>eudicotyledons</taxon>
        <taxon>Gunneridae</taxon>
        <taxon>Pentapetalae</taxon>
        <taxon>rosids</taxon>
        <taxon>malvids</taxon>
        <taxon>Brassicales</taxon>
        <taxon>Brassicaceae</taxon>
        <taxon>Brassiceae</taxon>
        <taxon>Eruca</taxon>
    </lineage>
</organism>
<dbReference type="PANTHER" id="PTHR31170">
    <property type="entry name" value="BNAC04G53230D PROTEIN"/>
    <property type="match status" value="1"/>
</dbReference>
<reference evidence="3 4" key="1">
    <citation type="submission" date="2022-03" db="EMBL/GenBank/DDBJ databases">
        <authorList>
            <person name="Macdonald S."/>
            <person name="Ahmed S."/>
            <person name="Newling K."/>
        </authorList>
    </citation>
    <scope>NUCLEOTIDE SEQUENCE [LARGE SCALE GENOMIC DNA]</scope>
</reference>
<name>A0ABC8JU31_ERUVS</name>
<evidence type="ECO:0000313" key="4">
    <source>
        <dbReference type="Proteomes" id="UP001642260"/>
    </source>
</evidence>
<comment type="caution">
    <text evidence="3">The sequence shown here is derived from an EMBL/GenBank/DDBJ whole genome shotgun (WGS) entry which is preliminary data.</text>
</comment>
<proteinExistence type="predicted"/>
<keyword evidence="2" id="KW-0812">Transmembrane</keyword>
<feature type="transmembrane region" description="Helical" evidence="2">
    <location>
        <begin position="422"/>
        <end position="449"/>
    </location>
</feature>
<dbReference type="AlphaFoldDB" id="A0ABC8JU31"/>
<evidence type="ECO:0000256" key="2">
    <source>
        <dbReference type="SAM" id="Phobius"/>
    </source>
</evidence>
<feature type="region of interest" description="Disordered" evidence="1">
    <location>
        <begin position="1"/>
        <end position="23"/>
    </location>
</feature>
<dbReference type="Proteomes" id="UP001642260">
    <property type="component" value="Unassembled WGS sequence"/>
</dbReference>
<feature type="compositionally biased region" description="Polar residues" evidence="1">
    <location>
        <begin position="1"/>
        <end position="22"/>
    </location>
</feature>
<keyword evidence="2" id="KW-0472">Membrane</keyword>
<keyword evidence="4" id="KW-1185">Reference proteome</keyword>
<keyword evidence="2" id="KW-1133">Transmembrane helix</keyword>
<protein>
    <submittedName>
        <fullName evidence="3">Uncharacterized protein</fullName>
    </submittedName>
</protein>
<accession>A0ABC8JU31</accession>
<dbReference type="EMBL" id="CAKOAT010128487">
    <property type="protein sequence ID" value="CAH8335799.1"/>
    <property type="molecule type" value="Genomic_DNA"/>
</dbReference>
<sequence>MNSSNQATNKTKSGEVDSSSCIIQIDPPKSPKILRKSAGGQSCCIFRIPHTLVQANEAAYKPKIVSIGPYHQWDGKDDRHQVQMIQEHKQIYLDLFLSKTKINGVSLTHLREVVSGLEQKIRDSYSEDLNINKEKLIDMMILDGCFILTLFFVVAKKEWRQNYDDPILMLRWILPTLQSDLLLLENQVPLFLLQELLTASKLFPSASLNMIIFQFFRYSIERPNEFWGKNKNIKANHILDLIRQTFIPSKSPTPTPIPTSTPPPRPFLSLIVSAKKLQLRGIKFMPKEKYDTPLDITLNGNFLEIPKLTFDDFFSSLLINCVAFEQFNVNCSTEMTSYVTFMGCLINTEADATYLSEKGIIENYFGTGEEVSLFFKNTGKDIVFSISNSYLADVFEGVNEYTSQGYHVQWAKFKYTYFKSPWTFLSSFAALILLIVTVFQAFFAAYPYFYPPK</sequence>